<feature type="non-terminal residue" evidence="2">
    <location>
        <position position="222"/>
    </location>
</feature>
<dbReference type="Proteomes" id="UP000278143">
    <property type="component" value="Unassembled WGS sequence"/>
</dbReference>
<protein>
    <submittedName>
        <fullName evidence="2">Uncharacterized protein</fullName>
    </submittedName>
</protein>
<sequence>MRVVVRWLQRRYVEAAVNQARQRAIAADANIALFNAAGAHSPLPTPSPAAADSGYPLFAGSGHPTSEPFAVSKLGGVPFQMEFASTNRGLPPLTIMGSPLLPEFSFNGLSSFSPESLLSSLSPTGNTSSPPNPLVLPQEPILPDIATSSAPSMTSTYDELPATKASTALEINTAAAAAAHDADTNSLGASTPVDDMANDDDDDDKASSTTHVDNTFESDTTE</sequence>
<evidence type="ECO:0000313" key="2">
    <source>
        <dbReference type="EMBL" id="RKP22320.1"/>
    </source>
</evidence>
<organism evidence="2 3">
    <name type="scientific">Syncephalis pseudoplumigaleata</name>
    <dbReference type="NCBI Taxonomy" id="1712513"/>
    <lineage>
        <taxon>Eukaryota</taxon>
        <taxon>Fungi</taxon>
        <taxon>Fungi incertae sedis</taxon>
        <taxon>Zoopagomycota</taxon>
        <taxon>Zoopagomycotina</taxon>
        <taxon>Zoopagomycetes</taxon>
        <taxon>Zoopagales</taxon>
        <taxon>Piptocephalidaceae</taxon>
        <taxon>Syncephalis</taxon>
    </lineage>
</organism>
<evidence type="ECO:0000256" key="1">
    <source>
        <dbReference type="SAM" id="MobiDB-lite"/>
    </source>
</evidence>
<feature type="region of interest" description="Disordered" evidence="1">
    <location>
        <begin position="117"/>
        <end position="139"/>
    </location>
</feature>
<name>A0A4P9YTZ7_9FUNG</name>
<feature type="region of interest" description="Disordered" evidence="1">
    <location>
        <begin position="175"/>
        <end position="222"/>
    </location>
</feature>
<dbReference type="AlphaFoldDB" id="A0A4P9YTZ7"/>
<feature type="compositionally biased region" description="Polar residues" evidence="1">
    <location>
        <begin position="207"/>
        <end position="222"/>
    </location>
</feature>
<proteinExistence type="predicted"/>
<keyword evidence="3" id="KW-1185">Reference proteome</keyword>
<feature type="compositionally biased region" description="Low complexity" evidence="1">
    <location>
        <begin position="117"/>
        <end position="129"/>
    </location>
</feature>
<accession>A0A4P9YTZ7</accession>
<gene>
    <name evidence="2" type="ORF">SYNPS1DRAFT_25986</name>
</gene>
<reference evidence="3" key="1">
    <citation type="journal article" date="2018" name="Nat. Microbiol.">
        <title>Leveraging single-cell genomics to expand the fungal tree of life.</title>
        <authorList>
            <person name="Ahrendt S.R."/>
            <person name="Quandt C.A."/>
            <person name="Ciobanu D."/>
            <person name="Clum A."/>
            <person name="Salamov A."/>
            <person name="Andreopoulos B."/>
            <person name="Cheng J.F."/>
            <person name="Woyke T."/>
            <person name="Pelin A."/>
            <person name="Henrissat B."/>
            <person name="Reynolds N.K."/>
            <person name="Benny G.L."/>
            <person name="Smith M.E."/>
            <person name="James T.Y."/>
            <person name="Grigoriev I.V."/>
        </authorList>
    </citation>
    <scope>NUCLEOTIDE SEQUENCE [LARGE SCALE GENOMIC DNA]</scope>
    <source>
        <strain evidence="3">Benny S71-1</strain>
    </source>
</reference>
<dbReference type="EMBL" id="KZ992262">
    <property type="protein sequence ID" value="RKP22320.1"/>
    <property type="molecule type" value="Genomic_DNA"/>
</dbReference>
<evidence type="ECO:0000313" key="3">
    <source>
        <dbReference type="Proteomes" id="UP000278143"/>
    </source>
</evidence>